<evidence type="ECO:0000256" key="2">
    <source>
        <dbReference type="ARBA" id="ARBA00022737"/>
    </source>
</evidence>
<keyword evidence="2" id="KW-0677">Repeat</keyword>
<evidence type="ECO:0000256" key="5">
    <source>
        <dbReference type="PROSITE-ProRule" id="PRU00546"/>
    </source>
</evidence>
<dbReference type="SUPFAM" id="SSF57938">
    <property type="entry name" value="DnaJ/Hsp40 cysteine-rich domain"/>
    <property type="match status" value="1"/>
</dbReference>
<dbReference type="InterPro" id="IPR008971">
    <property type="entry name" value="HSP40/DnaJ_pept-bd"/>
</dbReference>
<evidence type="ECO:0000313" key="8">
    <source>
        <dbReference type="EMBL" id="KAL1238537.1"/>
    </source>
</evidence>
<dbReference type="Proteomes" id="UP001558632">
    <property type="component" value="Unassembled WGS sequence"/>
</dbReference>
<dbReference type="InterPro" id="IPR002939">
    <property type="entry name" value="DnaJ_C"/>
</dbReference>
<gene>
    <name evidence="8" type="ORF">TSPI_09032</name>
</gene>
<dbReference type="SUPFAM" id="SSF46565">
    <property type="entry name" value="Chaperone J-domain"/>
    <property type="match status" value="1"/>
</dbReference>
<keyword evidence="3 5" id="KW-0863">Zinc-finger</keyword>
<keyword evidence="1 5" id="KW-0479">Metal-binding</keyword>
<dbReference type="PANTHER" id="PTHR43888">
    <property type="entry name" value="DNAJ-LIKE-2, ISOFORM A-RELATED"/>
    <property type="match status" value="1"/>
</dbReference>
<evidence type="ECO:0000256" key="1">
    <source>
        <dbReference type="ARBA" id="ARBA00022723"/>
    </source>
</evidence>
<feature type="zinc finger region" description="CR-type" evidence="5">
    <location>
        <begin position="164"/>
        <end position="248"/>
    </location>
</feature>
<dbReference type="InterPro" id="IPR001305">
    <property type="entry name" value="HSP_DnaJ_Cys-rich_dom"/>
</dbReference>
<dbReference type="Gene3D" id="1.10.287.110">
    <property type="entry name" value="DnaJ domain"/>
    <property type="match status" value="1"/>
</dbReference>
<comment type="caution">
    <text evidence="8">The sequence shown here is derived from an EMBL/GenBank/DDBJ whole genome shotgun (WGS) entry which is preliminary data.</text>
</comment>
<dbReference type="InterPro" id="IPR044713">
    <property type="entry name" value="DNJA1/2-like"/>
</dbReference>
<dbReference type="Gene3D" id="2.60.260.20">
    <property type="entry name" value="Urease metallochaperone UreE, N-terminal domain"/>
    <property type="match status" value="2"/>
</dbReference>
<feature type="domain" description="CR-type" evidence="7">
    <location>
        <begin position="164"/>
        <end position="248"/>
    </location>
</feature>
<organism evidence="8 9">
    <name type="scientific">Trichinella spiralis</name>
    <name type="common">Trichina worm</name>
    <dbReference type="NCBI Taxonomy" id="6334"/>
    <lineage>
        <taxon>Eukaryota</taxon>
        <taxon>Metazoa</taxon>
        <taxon>Ecdysozoa</taxon>
        <taxon>Nematoda</taxon>
        <taxon>Enoplea</taxon>
        <taxon>Dorylaimia</taxon>
        <taxon>Trichinellida</taxon>
        <taxon>Trichinellidae</taxon>
        <taxon>Trichinella</taxon>
    </lineage>
</organism>
<dbReference type="PRINTS" id="PR00625">
    <property type="entry name" value="JDOMAIN"/>
</dbReference>
<dbReference type="EMBL" id="JBEUSY010000310">
    <property type="protein sequence ID" value="KAL1238537.1"/>
    <property type="molecule type" value="Genomic_DNA"/>
</dbReference>
<feature type="domain" description="J" evidence="6">
    <location>
        <begin position="37"/>
        <end position="99"/>
    </location>
</feature>
<accession>A0ABR3KIZ9</accession>
<dbReference type="SUPFAM" id="SSF49493">
    <property type="entry name" value="HSP40/DnaJ peptide-binding domain"/>
    <property type="match status" value="2"/>
</dbReference>
<dbReference type="Gene3D" id="2.10.230.10">
    <property type="entry name" value="Heat shock protein DnaJ, cysteine-rich domain"/>
    <property type="match status" value="1"/>
</dbReference>
<name>A0ABR3KIZ9_TRISP</name>
<evidence type="ECO:0000259" key="7">
    <source>
        <dbReference type="PROSITE" id="PS51188"/>
    </source>
</evidence>
<dbReference type="SMART" id="SM00271">
    <property type="entry name" value="DnaJ"/>
    <property type="match status" value="1"/>
</dbReference>
<evidence type="ECO:0000256" key="4">
    <source>
        <dbReference type="ARBA" id="ARBA00022833"/>
    </source>
</evidence>
<dbReference type="InterPro" id="IPR036410">
    <property type="entry name" value="HSP_DnaJ_Cys-rich_dom_sf"/>
</dbReference>
<reference evidence="8 9" key="1">
    <citation type="submission" date="2024-07" db="EMBL/GenBank/DDBJ databases">
        <title>Enhanced genomic and transcriptomic resources for Trichinella pseudospiralis and T. spiralis underpin the discovery of pronounced molecular differences between stages and species.</title>
        <authorList>
            <person name="Pasi K.K."/>
            <person name="La Rosa G."/>
            <person name="Gomez-Morales M.A."/>
            <person name="Tosini F."/>
            <person name="Sumanam S."/>
            <person name="Young N.D."/>
            <person name="Chang B.C."/>
            <person name="Robin G.B."/>
        </authorList>
    </citation>
    <scope>NUCLEOTIDE SEQUENCE [LARGE SCALE GENOMIC DNA]</scope>
    <source>
        <strain evidence="8">ISS534</strain>
    </source>
</reference>
<dbReference type="Pfam" id="PF01556">
    <property type="entry name" value="DnaJ_C"/>
    <property type="match status" value="1"/>
</dbReference>
<keyword evidence="4 5" id="KW-0862">Zinc</keyword>
<keyword evidence="9" id="KW-1185">Reference proteome</keyword>
<protein>
    <submittedName>
        <fullName evidence="8">DnaJ</fullName>
    </submittedName>
</protein>
<dbReference type="PROSITE" id="PS00636">
    <property type="entry name" value="DNAJ_1"/>
    <property type="match status" value="1"/>
</dbReference>
<evidence type="ECO:0000256" key="3">
    <source>
        <dbReference type="ARBA" id="ARBA00022771"/>
    </source>
</evidence>
<dbReference type="CDD" id="cd06257">
    <property type="entry name" value="DnaJ"/>
    <property type="match status" value="1"/>
</dbReference>
<sequence>MLRKIFCEETTYHFRLVLLSVWLTFGNRLRNVENNFNSYSWFIIRPNATDAEIKKAYHQLAREFHPDKNPHHGDKFKEISFAYEVLSDRSKRALYDMQGIEGLKGGGDDGDSMFSEDLMSHLFGSGIFGTMFGGGGKLGKERRRNRTEEIVYPLRVSLEDLYRGKVSKLQLNRNKICAKCNGLGGKVNSAIPCSECQGRGVKVTVHQLAPGVMQQVRSSCPECKGERVVIPPKDRCTECRGKKTVKETKILEVHVKPGMWNGQKVIFYGEGDHLPSYEPGNVIIVIQEKEHEQFIRDKDNLLIKRKINLSEALCGYKFLLRHLDGRNLLITTSPGDVLSHGSTRCIWGEGMPRYHNSDFKGNLYIKFIVEFPSSHFTSEIHLKEIEKCLPRSSTHCKVSRDVEEVDLLPFEERYAAAPGGENRGEAYNTDDEPSDEVSSDVCICITIIFQLTTVPLRWMLKMMINRKDEKSVAANICQSFRQTVENVSRIAKQQTCWDAVSIYEMLVDEIVEYITIAFLKKNIILVESLFLNIIVSFD</sequence>
<evidence type="ECO:0000259" key="6">
    <source>
        <dbReference type="PROSITE" id="PS50076"/>
    </source>
</evidence>
<dbReference type="InterPro" id="IPR018253">
    <property type="entry name" value="DnaJ_domain_CS"/>
</dbReference>
<dbReference type="InterPro" id="IPR036869">
    <property type="entry name" value="J_dom_sf"/>
</dbReference>
<dbReference type="CDD" id="cd10719">
    <property type="entry name" value="DnaJ_zf"/>
    <property type="match status" value="1"/>
</dbReference>
<dbReference type="PROSITE" id="PS50076">
    <property type="entry name" value="DNAJ_2"/>
    <property type="match status" value="1"/>
</dbReference>
<dbReference type="CDD" id="cd10747">
    <property type="entry name" value="DnaJ_C"/>
    <property type="match status" value="1"/>
</dbReference>
<dbReference type="InterPro" id="IPR001623">
    <property type="entry name" value="DnaJ_domain"/>
</dbReference>
<proteinExistence type="predicted"/>
<dbReference type="Pfam" id="PF00684">
    <property type="entry name" value="DnaJ_CXXCXGXG"/>
    <property type="match status" value="1"/>
</dbReference>
<evidence type="ECO:0000313" key="9">
    <source>
        <dbReference type="Proteomes" id="UP001558632"/>
    </source>
</evidence>
<dbReference type="PROSITE" id="PS51188">
    <property type="entry name" value="ZF_CR"/>
    <property type="match status" value="1"/>
</dbReference>
<dbReference type="Pfam" id="PF00226">
    <property type="entry name" value="DnaJ"/>
    <property type="match status" value="1"/>
</dbReference>